<name>A0A4D9CTM0_9STRA</name>
<gene>
    <name evidence="3" type="ORF">NSK_007598</name>
</gene>
<feature type="compositionally biased region" description="Pro residues" evidence="1">
    <location>
        <begin position="1080"/>
        <end position="1091"/>
    </location>
</feature>
<evidence type="ECO:0000313" key="4">
    <source>
        <dbReference type="Proteomes" id="UP000355283"/>
    </source>
</evidence>
<feature type="region of interest" description="Disordered" evidence="1">
    <location>
        <begin position="589"/>
        <end position="620"/>
    </location>
</feature>
<dbReference type="SUPFAM" id="SSF52172">
    <property type="entry name" value="CheY-like"/>
    <property type="match status" value="1"/>
</dbReference>
<dbReference type="OrthoDB" id="10413730at2759"/>
<proteinExistence type="predicted"/>
<evidence type="ECO:0000256" key="1">
    <source>
        <dbReference type="SAM" id="MobiDB-lite"/>
    </source>
</evidence>
<feature type="region of interest" description="Disordered" evidence="1">
    <location>
        <begin position="1019"/>
        <end position="1192"/>
    </location>
</feature>
<dbReference type="InterPro" id="IPR001138">
    <property type="entry name" value="Zn2Cys6_DnaBD"/>
</dbReference>
<dbReference type="SMART" id="SM00066">
    <property type="entry name" value="GAL4"/>
    <property type="match status" value="1"/>
</dbReference>
<sequence>MYHGFEAEYGGVGEELTYPLCREEEMDTHPALGGPLDGVSTAMSALSTSFAATGHGPGPAHEGHASGAFAPPSTEHAGFMCAAPMAMGTADASSAHLPLGHVGSGSSGNSRYSGSGGDSVSVGTGGFHPSFSSGLHSSSGGAAGDMPNAELVRVRVETSGKKLLREAALLTRLAEILLPKQERGSEEGRGWAEGDAGAVGWTEWLAGELGNDTRRARFLLAMSGEREGDEEAVERGGDGGKALSRIRDALRAYVAGDPPAASLSHTASHHPLASLGPSLLPPPHLVIVVDHPPTALALTRRALEAGLRVSVARNAFHVLSEVIERGETYFHGLVLEVDSPIMSGLEAAMKFRGLPSPLVVLGEGERGAEQGGPATQTAGAEQGREGRRGGLEGRKGSMLSATAKLMMVMVVNGSRHANYSGFEAHALSAGADYVAQEFEELSFENLKKQLERRSEVGMREAAGRAVEDVAQGGEGRAGGEEGGRRGRGKAAKPSSGLRQGLPLARLPSFTWTGALPLSRGESASLSRSSSETIRSGRPAWSAGETSAMDSTIMGLSPWEDLSVPRGGSLLPMAHSHTAAAHVALAAGADGGGGEGGPDGGGGGYGPGQASGGGEVAARELRRKDKRVRRACMYCHGKKLSCSFHRPCDRCYALNQNCVEYVPKQRTFDSTVNIYCPPAPGPAARAKSEDGWGAEQDGVFGKERKESLPSRTSSPSLSTSGSTYGIAPPPASANAAKSVGGPLLSMSSHPWSHVGDNSGVGSGRSGVSEAGTLANSSGNQSSGSKRRRKGVEGGRFQREESVAGGRRGKQGQDDRESGTGLGANETEEARGRIDLVISPPSSASSAPSCPTPHLLSLSPPSGLIPAATMFPACSPRTAAAAVGAAAAGAAAAGAAGGSWKSEASDKIHPSSSSSTFRSPHQALTEGPGDEERIATVSYTPPAAYYTPSAGHSGRQAASDPPRGRGRGGGRGRGCGRRSVSHPETQGSISTSGNGSCLYPHDQQQQHMANMQHYHTEGLGPLQQQQQQQQQYSHQDAQGPQQPVYPPPRQQHHKYYAPRPTAHRPPDRPAEHASYLQQYASPPYPSSFPPRPPSQGHAFHDNAYRQQTFPDREEVPQLSSQQPHHSYLPSAHPVPGGARLVGTGDHGGGKRGGGEGEREGGHPGGRGKLHAASLETWASSPPPVYQEHAYDGAV</sequence>
<feature type="region of interest" description="Disordered" evidence="1">
    <location>
        <begin position="680"/>
        <end position="830"/>
    </location>
</feature>
<feature type="compositionally biased region" description="Basic residues" evidence="1">
    <location>
        <begin position="962"/>
        <end position="978"/>
    </location>
</feature>
<feature type="compositionally biased region" description="Basic and acidic residues" evidence="1">
    <location>
        <begin position="1150"/>
        <end position="1159"/>
    </location>
</feature>
<feature type="domain" description="Zn(2)-C6 fungal-type" evidence="2">
    <location>
        <begin position="630"/>
        <end position="659"/>
    </location>
</feature>
<feature type="compositionally biased region" description="Low complexity" evidence="1">
    <location>
        <begin position="708"/>
        <end position="722"/>
    </location>
</feature>
<evidence type="ECO:0000259" key="2">
    <source>
        <dbReference type="PROSITE" id="PS50048"/>
    </source>
</evidence>
<feature type="region of interest" description="Disordered" evidence="1">
    <location>
        <begin position="898"/>
        <end position="999"/>
    </location>
</feature>
<dbReference type="Pfam" id="PF00172">
    <property type="entry name" value="Zn_clus"/>
    <property type="match status" value="1"/>
</dbReference>
<feature type="compositionally biased region" description="Basic and acidic residues" evidence="1">
    <location>
        <begin position="789"/>
        <end position="800"/>
    </location>
</feature>
<feature type="compositionally biased region" description="Basic and acidic residues" evidence="1">
    <location>
        <begin position="382"/>
        <end position="394"/>
    </location>
</feature>
<dbReference type="InterPro" id="IPR011006">
    <property type="entry name" value="CheY-like_superfamily"/>
</dbReference>
<feature type="compositionally biased region" description="Gly residues" evidence="1">
    <location>
        <begin position="589"/>
        <end position="614"/>
    </location>
</feature>
<feature type="compositionally biased region" description="Polar residues" evidence="1">
    <location>
        <begin position="980"/>
        <end position="993"/>
    </location>
</feature>
<feature type="compositionally biased region" description="Low complexity" evidence="1">
    <location>
        <begin position="519"/>
        <end position="537"/>
    </location>
</feature>
<feature type="region of interest" description="Disordered" evidence="1">
    <location>
        <begin position="519"/>
        <end position="545"/>
    </location>
</feature>
<dbReference type="Proteomes" id="UP000355283">
    <property type="component" value="Unassembled WGS sequence"/>
</dbReference>
<dbReference type="GO" id="GO:0008270">
    <property type="term" value="F:zinc ion binding"/>
    <property type="evidence" value="ECO:0007669"/>
    <property type="project" value="InterPro"/>
</dbReference>
<feature type="region of interest" description="Disordered" evidence="1">
    <location>
        <begin position="364"/>
        <end position="394"/>
    </location>
</feature>
<accession>A0A4D9CTM0</accession>
<evidence type="ECO:0000313" key="3">
    <source>
        <dbReference type="EMBL" id="TFJ80955.1"/>
    </source>
</evidence>
<organism evidence="3 4">
    <name type="scientific">Nannochloropsis salina CCMP1776</name>
    <dbReference type="NCBI Taxonomy" id="1027361"/>
    <lineage>
        <taxon>Eukaryota</taxon>
        <taxon>Sar</taxon>
        <taxon>Stramenopiles</taxon>
        <taxon>Ochrophyta</taxon>
        <taxon>Eustigmatophyceae</taxon>
        <taxon>Eustigmatales</taxon>
        <taxon>Monodopsidaceae</taxon>
        <taxon>Microchloropsis</taxon>
        <taxon>Microchloropsis salina</taxon>
    </lineage>
</organism>
<protein>
    <recommendedName>
        <fullName evidence="2">Zn(2)-C6 fungal-type domain-containing protein</fullName>
    </recommendedName>
</protein>
<dbReference type="SUPFAM" id="SSF57701">
    <property type="entry name" value="Zn2/Cys6 DNA-binding domain"/>
    <property type="match status" value="1"/>
</dbReference>
<dbReference type="PROSITE" id="PS50048">
    <property type="entry name" value="ZN2_CY6_FUNGAL_2"/>
    <property type="match status" value="1"/>
</dbReference>
<reference evidence="3 4" key="1">
    <citation type="submission" date="2019-01" db="EMBL/GenBank/DDBJ databases">
        <title>Nuclear Genome Assembly of the Microalgal Biofuel strain Nannochloropsis salina CCMP1776.</title>
        <authorList>
            <person name="Hovde B."/>
        </authorList>
    </citation>
    <scope>NUCLEOTIDE SEQUENCE [LARGE SCALE GENOMIC DNA]</scope>
    <source>
        <strain evidence="3 4">CCMP1776</strain>
    </source>
</reference>
<dbReference type="PROSITE" id="PS00463">
    <property type="entry name" value="ZN2_CY6_FUNGAL_1"/>
    <property type="match status" value="1"/>
</dbReference>
<feature type="region of interest" description="Disordered" evidence="1">
    <location>
        <begin position="459"/>
        <end position="500"/>
    </location>
</feature>
<feature type="compositionally biased region" description="Low complexity" evidence="1">
    <location>
        <begin position="107"/>
        <end position="125"/>
    </location>
</feature>
<dbReference type="AlphaFoldDB" id="A0A4D9CTM0"/>
<dbReference type="GO" id="GO:0000981">
    <property type="term" value="F:DNA-binding transcription factor activity, RNA polymerase II-specific"/>
    <property type="evidence" value="ECO:0007669"/>
    <property type="project" value="InterPro"/>
</dbReference>
<dbReference type="EMBL" id="SDOX01000145">
    <property type="protein sequence ID" value="TFJ80955.1"/>
    <property type="molecule type" value="Genomic_DNA"/>
</dbReference>
<keyword evidence="4" id="KW-1185">Reference proteome</keyword>
<feature type="compositionally biased region" description="Polar residues" evidence="1">
    <location>
        <begin position="772"/>
        <end position="782"/>
    </location>
</feature>
<feature type="region of interest" description="Disordered" evidence="1">
    <location>
        <begin position="101"/>
        <end position="125"/>
    </location>
</feature>
<dbReference type="InterPro" id="IPR036864">
    <property type="entry name" value="Zn2-C6_fun-type_DNA-bd_sf"/>
</dbReference>
<comment type="caution">
    <text evidence="3">The sequence shown here is derived from an EMBL/GenBank/DDBJ whole genome shotgun (WGS) entry which is preliminary data.</text>
</comment>